<feature type="transmembrane region" description="Helical" evidence="16">
    <location>
        <begin position="388"/>
        <end position="409"/>
    </location>
</feature>
<keyword evidence="12 16" id="KW-0472">Membrane</keyword>
<keyword evidence="6 16" id="KW-0812">Transmembrane</keyword>
<keyword evidence="11 16" id="KW-1133">Transmembrane helix</keyword>
<dbReference type="InterPro" id="IPR045863">
    <property type="entry name" value="CorA_TM1_TM2"/>
</dbReference>
<dbReference type="SUPFAM" id="SSF144083">
    <property type="entry name" value="Magnesium transport protein CorA, transmembrane region"/>
    <property type="match status" value="1"/>
</dbReference>
<reference evidence="19" key="1">
    <citation type="journal article" date="2019" name="Gigascience">
        <title>De novo genome assembly of the endangered Acer yangbiense, a plant species with extremely small populations endemic to Yunnan Province, China.</title>
        <authorList>
            <person name="Yang J."/>
            <person name="Wariss H.M."/>
            <person name="Tao L."/>
            <person name="Zhang R."/>
            <person name="Yun Q."/>
            <person name="Hollingsworth P."/>
            <person name="Dao Z."/>
            <person name="Luo G."/>
            <person name="Guo H."/>
            <person name="Ma Y."/>
            <person name="Sun W."/>
        </authorList>
    </citation>
    <scope>NUCLEOTIDE SEQUENCE [LARGE SCALE GENOMIC DNA]</scope>
    <source>
        <strain evidence="19">cv. br00</strain>
    </source>
</reference>
<dbReference type="EC" id="2.3.2.27" evidence="4"/>
<evidence type="ECO:0000256" key="4">
    <source>
        <dbReference type="ARBA" id="ARBA00012483"/>
    </source>
</evidence>
<comment type="similarity">
    <text evidence="3">Belongs to the CorA metal ion transporter (MIT) (TC 1.A.35.5) family.</text>
</comment>
<dbReference type="CDD" id="cd12823">
    <property type="entry name" value="Mrs2_Mfm1p-like"/>
    <property type="match status" value="1"/>
</dbReference>
<dbReference type="Gene3D" id="1.20.58.340">
    <property type="entry name" value="Magnesium transport protein CorA, transmembrane region"/>
    <property type="match status" value="1"/>
</dbReference>
<proteinExistence type="inferred from homology"/>
<evidence type="ECO:0000259" key="17">
    <source>
        <dbReference type="PROSITE" id="PS50089"/>
    </source>
</evidence>
<accession>A0A5N5MAH6</accession>
<dbReference type="EMBL" id="VDCV01000006">
    <property type="protein sequence ID" value="KAB5552027.1"/>
    <property type="molecule type" value="Genomic_DNA"/>
</dbReference>
<evidence type="ECO:0000256" key="14">
    <source>
        <dbReference type="SAM" id="Coils"/>
    </source>
</evidence>
<evidence type="ECO:0000256" key="11">
    <source>
        <dbReference type="ARBA" id="ARBA00022989"/>
    </source>
</evidence>
<dbReference type="Pfam" id="PF13639">
    <property type="entry name" value="zf-RING_2"/>
    <property type="match status" value="1"/>
</dbReference>
<feature type="domain" description="RING-type" evidence="17">
    <location>
        <begin position="558"/>
        <end position="599"/>
    </location>
</feature>
<dbReference type="AlphaFoldDB" id="A0A5N5MAH6"/>
<feature type="region of interest" description="Disordered" evidence="15">
    <location>
        <begin position="480"/>
        <end position="499"/>
    </location>
</feature>
<dbReference type="GO" id="GO:0015095">
    <property type="term" value="F:magnesium ion transmembrane transporter activity"/>
    <property type="evidence" value="ECO:0007669"/>
    <property type="project" value="TreeGrafter"/>
</dbReference>
<dbReference type="Proteomes" id="UP000326939">
    <property type="component" value="Chromosome 6"/>
</dbReference>
<keyword evidence="10" id="KW-0862">Zinc</keyword>
<dbReference type="PANTHER" id="PTHR13890:SF2">
    <property type="entry name" value="MAGNESIUM TRANSPORTER MRS2-4-RELATED"/>
    <property type="match status" value="1"/>
</dbReference>
<keyword evidence="7" id="KW-0479">Metal-binding</keyword>
<evidence type="ECO:0000256" key="8">
    <source>
        <dbReference type="ARBA" id="ARBA00022771"/>
    </source>
</evidence>
<evidence type="ECO:0000256" key="5">
    <source>
        <dbReference type="ARBA" id="ARBA00022679"/>
    </source>
</evidence>
<dbReference type="FunFam" id="3.30.40.10:FF:000127">
    <property type="entry name" value="E3 ubiquitin-protein ligase RNF181"/>
    <property type="match status" value="1"/>
</dbReference>
<dbReference type="InterPro" id="IPR001841">
    <property type="entry name" value="Znf_RING"/>
</dbReference>
<keyword evidence="19" id="KW-1185">Reference proteome</keyword>
<evidence type="ECO:0000256" key="3">
    <source>
        <dbReference type="ARBA" id="ARBA00007535"/>
    </source>
</evidence>
<name>A0A5N5MAH6_9ROSI</name>
<feature type="region of interest" description="Disordered" evidence="15">
    <location>
        <begin position="715"/>
        <end position="746"/>
    </location>
</feature>
<dbReference type="CDD" id="cd16454">
    <property type="entry name" value="RING-H2_PA-TM-RING"/>
    <property type="match status" value="1"/>
</dbReference>
<dbReference type="GO" id="GO:0008270">
    <property type="term" value="F:zinc ion binding"/>
    <property type="evidence" value="ECO:0007669"/>
    <property type="project" value="UniProtKB-KW"/>
</dbReference>
<gene>
    <name evidence="18" type="ORF">DKX38_009338</name>
</gene>
<evidence type="ECO:0000256" key="9">
    <source>
        <dbReference type="ARBA" id="ARBA00022786"/>
    </source>
</evidence>
<evidence type="ECO:0000256" key="13">
    <source>
        <dbReference type="PROSITE-ProRule" id="PRU00175"/>
    </source>
</evidence>
<evidence type="ECO:0000256" key="15">
    <source>
        <dbReference type="SAM" id="MobiDB-lite"/>
    </source>
</evidence>
<protein>
    <recommendedName>
        <fullName evidence="4">RING-type E3 ubiquitin transferase</fullName>
        <ecNumber evidence="4">2.3.2.27</ecNumber>
    </recommendedName>
</protein>
<evidence type="ECO:0000256" key="16">
    <source>
        <dbReference type="SAM" id="Phobius"/>
    </source>
</evidence>
<evidence type="ECO:0000313" key="19">
    <source>
        <dbReference type="Proteomes" id="UP000326939"/>
    </source>
</evidence>
<dbReference type="Gene3D" id="3.30.40.10">
    <property type="entry name" value="Zinc/RING finger domain, C3HC4 (zinc finger)"/>
    <property type="match status" value="1"/>
</dbReference>
<evidence type="ECO:0000256" key="6">
    <source>
        <dbReference type="ARBA" id="ARBA00022692"/>
    </source>
</evidence>
<keyword evidence="9" id="KW-0833">Ubl conjugation pathway</keyword>
<dbReference type="InterPro" id="IPR013083">
    <property type="entry name" value="Znf_RING/FYVE/PHD"/>
</dbReference>
<dbReference type="GO" id="GO:0016567">
    <property type="term" value="P:protein ubiquitination"/>
    <property type="evidence" value="ECO:0007669"/>
    <property type="project" value="UniProtKB-ARBA"/>
</dbReference>
<dbReference type="SUPFAM" id="SSF57850">
    <property type="entry name" value="RING/U-box"/>
    <property type="match status" value="1"/>
</dbReference>
<comment type="subcellular location">
    <subcellularLocation>
        <location evidence="2">Membrane</location>
        <topology evidence="2">Multi-pass membrane protein</topology>
    </subcellularLocation>
</comment>
<dbReference type="GO" id="GO:0016020">
    <property type="term" value="C:membrane"/>
    <property type="evidence" value="ECO:0007669"/>
    <property type="project" value="UniProtKB-SubCell"/>
</dbReference>
<dbReference type="GO" id="GO:0061630">
    <property type="term" value="F:ubiquitin protein ligase activity"/>
    <property type="evidence" value="ECO:0007669"/>
    <property type="project" value="UniProtKB-EC"/>
</dbReference>
<feature type="compositionally biased region" description="Pro residues" evidence="15">
    <location>
        <begin position="27"/>
        <end position="37"/>
    </location>
</feature>
<feature type="region of interest" description="Disordered" evidence="15">
    <location>
        <begin position="1"/>
        <end position="67"/>
    </location>
</feature>
<dbReference type="Gene3D" id="2.40.128.330">
    <property type="match status" value="1"/>
</dbReference>
<feature type="compositionally biased region" description="Polar residues" evidence="15">
    <location>
        <begin position="43"/>
        <end position="53"/>
    </location>
</feature>
<dbReference type="PANTHER" id="PTHR13890">
    <property type="entry name" value="RNA SPLICING PROTEIN MRS2, MITOCHONDRIAL"/>
    <property type="match status" value="1"/>
</dbReference>
<keyword evidence="8 13" id="KW-0863">Zinc-finger</keyword>
<dbReference type="Pfam" id="PF22099">
    <property type="entry name" value="MRS2-like"/>
    <property type="match status" value="1"/>
</dbReference>
<feature type="coiled-coil region" evidence="14">
    <location>
        <begin position="249"/>
        <end position="283"/>
    </location>
</feature>
<keyword evidence="5" id="KW-0808">Transferase</keyword>
<evidence type="ECO:0000256" key="2">
    <source>
        <dbReference type="ARBA" id="ARBA00004141"/>
    </source>
</evidence>
<evidence type="ECO:0000256" key="1">
    <source>
        <dbReference type="ARBA" id="ARBA00000900"/>
    </source>
</evidence>
<evidence type="ECO:0000313" key="18">
    <source>
        <dbReference type="EMBL" id="KAB5552027.1"/>
    </source>
</evidence>
<dbReference type="FunFam" id="2.40.128.330:FF:000001">
    <property type="entry name" value="Magnesium transporter MRS2-1"/>
    <property type="match status" value="1"/>
</dbReference>
<evidence type="ECO:0000256" key="7">
    <source>
        <dbReference type="ARBA" id="ARBA00022723"/>
    </source>
</evidence>
<feature type="transmembrane region" description="Helical" evidence="16">
    <location>
        <begin position="421"/>
        <end position="444"/>
    </location>
</feature>
<dbReference type="SMART" id="SM00184">
    <property type="entry name" value="RING"/>
    <property type="match status" value="1"/>
</dbReference>
<sequence length="746" mass="83923">MGKDQPFFLRKNSRRRLKKALGLQSPPSAPPPPPLRSPEPIDSSYNNNNNTSLVVGSSTGPGKGKKKVGGAARLWMRFDRLGNSELVECDKSAIIKRVSIPPRDLRILGPVFSHSSNILAREKAMVVNLEFIRAIVTAEEVLILDPLCQEVLPFVDQLRQQLPHKTAVNIQQVSRNEGIHASTGGQWLPVPEAAEGLQCELPFEFHVLEIALEVVCTYLDSNVADLERDAYPVLDELARNVSTKNLEHVRSLKSNLTRLLARVQKVRDEIEHLLDDNEDMADLYLTRKWIQNQQSEALVGSAASNSITLATPHLPRLGSIRSASMVTGSVLDDGDDVEDLEMLLEAYFMQLDGTRNKILSVREYIDDTEDYVNIQLDNQRNELIQLQLVLTIASFAIAVDTLIAGMFGMNIPCQLYHIHGIFGYFVGSSSTGCLFLFLLVLGYARWKKLLGSSPQISIRLLRHTDLSLFLPFILGLTSTNSTEERDPDQEEPQTTDPNERIILINPLTQGMVVIAGAASLESLLRDMGNKNGQPPASKASIEAMPSVEIGEDNKDGECAICLEEWESGAIVRKMPCKHRFHGNYVEKWLKIHGNCPVCRYEMPVDEEELGKKRDGGDEGREWRRTERVILLISLLQVQVLLIMKRRVKFFFQEDEINKGRRGMHANFTGKVFELQQAALFRKFLPSRHSSCRISHTFAICLGEFCLSRGEKRKLKEEEDERGTRGGWPLQEADSMRALEGHRTPRF</sequence>
<keyword evidence="14" id="KW-0175">Coiled coil</keyword>
<feature type="compositionally biased region" description="Basic and acidic residues" evidence="15">
    <location>
        <begin position="733"/>
        <end position="746"/>
    </location>
</feature>
<dbReference type="InterPro" id="IPR039204">
    <property type="entry name" value="MRS2-like"/>
</dbReference>
<comment type="catalytic activity">
    <reaction evidence="1">
        <text>S-ubiquitinyl-[E2 ubiquitin-conjugating enzyme]-L-cysteine + [acceptor protein]-L-lysine = [E2 ubiquitin-conjugating enzyme]-L-cysteine + N(6)-ubiquitinyl-[acceptor protein]-L-lysine.</text>
        <dbReference type="EC" id="2.3.2.27"/>
    </reaction>
</comment>
<comment type="caution">
    <text evidence="18">The sequence shown here is derived from an EMBL/GenBank/DDBJ whole genome shotgun (WGS) entry which is preliminary data.</text>
</comment>
<evidence type="ECO:0000256" key="10">
    <source>
        <dbReference type="ARBA" id="ARBA00022833"/>
    </source>
</evidence>
<evidence type="ECO:0000256" key="12">
    <source>
        <dbReference type="ARBA" id="ARBA00023136"/>
    </source>
</evidence>
<organism evidence="18 19">
    <name type="scientific">Salix brachista</name>
    <dbReference type="NCBI Taxonomy" id="2182728"/>
    <lineage>
        <taxon>Eukaryota</taxon>
        <taxon>Viridiplantae</taxon>
        <taxon>Streptophyta</taxon>
        <taxon>Embryophyta</taxon>
        <taxon>Tracheophyta</taxon>
        <taxon>Spermatophyta</taxon>
        <taxon>Magnoliopsida</taxon>
        <taxon>eudicotyledons</taxon>
        <taxon>Gunneridae</taxon>
        <taxon>Pentapetalae</taxon>
        <taxon>rosids</taxon>
        <taxon>fabids</taxon>
        <taxon>Malpighiales</taxon>
        <taxon>Salicaceae</taxon>
        <taxon>Saliceae</taxon>
        <taxon>Salix</taxon>
    </lineage>
</organism>
<dbReference type="PROSITE" id="PS50089">
    <property type="entry name" value="ZF_RING_2"/>
    <property type="match status" value="1"/>
</dbReference>